<feature type="transmembrane region" description="Helical" evidence="12">
    <location>
        <begin position="6"/>
        <end position="28"/>
    </location>
</feature>
<dbReference type="EC" id="7.1.1.-" evidence="11"/>
<evidence type="ECO:0000256" key="5">
    <source>
        <dbReference type="ARBA" id="ARBA00022692"/>
    </source>
</evidence>
<organism evidence="13 14">
    <name type="scientific">Candidatus Chlorohelix allophototropha</name>
    <dbReference type="NCBI Taxonomy" id="3003348"/>
    <lineage>
        <taxon>Bacteria</taxon>
        <taxon>Bacillati</taxon>
        <taxon>Chloroflexota</taxon>
        <taxon>Chloroflexia</taxon>
        <taxon>Candidatus Chloroheliales</taxon>
        <taxon>Candidatus Chloroheliaceae</taxon>
        <taxon>Candidatus Chlorohelix</taxon>
    </lineage>
</organism>
<evidence type="ECO:0000256" key="2">
    <source>
        <dbReference type="ARBA" id="ARBA00008472"/>
    </source>
</evidence>
<dbReference type="PANTHER" id="PTHR11058">
    <property type="entry name" value="NADH-UBIQUINONE OXIDOREDUCTASE CHAIN 3"/>
    <property type="match status" value="1"/>
</dbReference>
<dbReference type="GO" id="GO:0005886">
    <property type="term" value="C:plasma membrane"/>
    <property type="evidence" value="ECO:0007669"/>
    <property type="project" value="UniProtKB-SubCell"/>
</dbReference>
<comment type="caution">
    <text evidence="13">The sequence shown here is derived from an EMBL/GenBank/DDBJ whole genome shotgun (WGS) entry which is preliminary data.</text>
</comment>
<evidence type="ECO:0000256" key="3">
    <source>
        <dbReference type="ARBA" id="ARBA00022448"/>
    </source>
</evidence>
<comment type="function">
    <text evidence="11">NDH-1 shuttles electrons from NADH, via FMN and iron-sulfur (Fe-S) centers, to quinones in the respiratory chain.</text>
</comment>
<dbReference type="AlphaFoldDB" id="A0A8T7M015"/>
<evidence type="ECO:0000256" key="9">
    <source>
        <dbReference type="ARBA" id="ARBA00023027"/>
    </source>
</evidence>
<keyword evidence="10 12" id="KW-0472">Membrane</keyword>
<feature type="transmembrane region" description="Helical" evidence="12">
    <location>
        <begin position="63"/>
        <end position="83"/>
    </location>
</feature>
<dbReference type="InterPro" id="IPR038430">
    <property type="entry name" value="NDAH_ubi_oxred_su3_sf"/>
</dbReference>
<keyword evidence="3" id="KW-0813">Transport</keyword>
<evidence type="ECO:0000256" key="11">
    <source>
        <dbReference type="RuleBase" id="RU003639"/>
    </source>
</evidence>
<reference evidence="13 14" key="1">
    <citation type="submission" date="2020-06" db="EMBL/GenBank/DDBJ databases">
        <title>Anoxygenic phototrophic Chloroflexota member uses a Type I reaction center.</title>
        <authorList>
            <person name="Tsuji J.M."/>
            <person name="Shaw N.A."/>
            <person name="Nagashima S."/>
            <person name="Venkiteswaran J."/>
            <person name="Schiff S.L."/>
            <person name="Hanada S."/>
            <person name="Tank M."/>
            <person name="Neufeld J.D."/>
        </authorList>
    </citation>
    <scope>NUCLEOTIDE SEQUENCE [LARGE SCALE GENOMIC DNA]</scope>
    <source>
        <strain evidence="13">L227-S17</strain>
    </source>
</reference>
<feature type="transmembrane region" description="Helical" evidence="12">
    <location>
        <begin position="89"/>
        <end position="109"/>
    </location>
</feature>
<keyword evidence="7" id="KW-1278">Translocase</keyword>
<comment type="subcellular location">
    <subcellularLocation>
        <location evidence="11">Cell membrane</location>
        <topology evidence="11">Multi-pass membrane protein</topology>
    </subcellularLocation>
    <subcellularLocation>
        <location evidence="1">Membrane</location>
    </subcellularLocation>
</comment>
<keyword evidence="8 12" id="KW-1133">Transmembrane helix</keyword>
<evidence type="ECO:0000256" key="7">
    <source>
        <dbReference type="ARBA" id="ARBA00022967"/>
    </source>
</evidence>
<accession>A0A8T7M015</accession>
<evidence type="ECO:0000256" key="6">
    <source>
        <dbReference type="ARBA" id="ARBA00022719"/>
    </source>
</evidence>
<evidence type="ECO:0000256" key="8">
    <source>
        <dbReference type="ARBA" id="ARBA00022989"/>
    </source>
</evidence>
<dbReference type="GO" id="GO:0008137">
    <property type="term" value="F:NADH dehydrogenase (ubiquinone) activity"/>
    <property type="evidence" value="ECO:0007669"/>
    <property type="project" value="InterPro"/>
</dbReference>
<keyword evidence="6 11" id="KW-0874">Quinone</keyword>
<dbReference type="Gene3D" id="1.20.58.1610">
    <property type="entry name" value="NADH:ubiquinone/plastoquinone oxidoreductase, chain 3"/>
    <property type="match status" value="1"/>
</dbReference>
<keyword evidence="4" id="KW-1003">Cell membrane</keyword>
<evidence type="ECO:0000256" key="4">
    <source>
        <dbReference type="ARBA" id="ARBA00022475"/>
    </source>
</evidence>
<dbReference type="EMBL" id="JACATZ010000001">
    <property type="protein sequence ID" value="NWJ45209.1"/>
    <property type="molecule type" value="Genomic_DNA"/>
</dbReference>
<comment type="similarity">
    <text evidence="2 11">Belongs to the complex I subunit 3 family.</text>
</comment>
<proteinExistence type="inferred from homology"/>
<name>A0A8T7M015_9CHLR</name>
<dbReference type="GO" id="GO:0030964">
    <property type="term" value="C:NADH dehydrogenase complex"/>
    <property type="evidence" value="ECO:0007669"/>
    <property type="project" value="TreeGrafter"/>
</dbReference>
<evidence type="ECO:0000313" key="14">
    <source>
        <dbReference type="Proteomes" id="UP000521676"/>
    </source>
</evidence>
<evidence type="ECO:0000256" key="10">
    <source>
        <dbReference type="ARBA" id="ARBA00023136"/>
    </source>
</evidence>
<keyword evidence="5 11" id="KW-0812">Transmembrane</keyword>
<dbReference type="Pfam" id="PF00507">
    <property type="entry name" value="Oxidored_q4"/>
    <property type="match status" value="1"/>
</dbReference>
<dbReference type="Proteomes" id="UP000521676">
    <property type="component" value="Unassembled WGS sequence"/>
</dbReference>
<evidence type="ECO:0000313" key="13">
    <source>
        <dbReference type="EMBL" id="NWJ45209.1"/>
    </source>
</evidence>
<dbReference type="GO" id="GO:0048038">
    <property type="term" value="F:quinone binding"/>
    <property type="evidence" value="ECO:0007669"/>
    <property type="project" value="UniProtKB-KW"/>
</dbReference>
<evidence type="ECO:0000256" key="12">
    <source>
        <dbReference type="SAM" id="Phobius"/>
    </source>
</evidence>
<dbReference type="PANTHER" id="PTHR11058:SF22">
    <property type="entry name" value="NADH-QUINONE OXIDOREDUCTASE SUBUNIT A"/>
    <property type="match status" value="1"/>
</dbReference>
<protein>
    <recommendedName>
        <fullName evidence="11">NADH-quinone oxidoreductase subunit</fullName>
        <ecNumber evidence="11">7.1.1.-</ecNumber>
    </recommendedName>
</protein>
<evidence type="ECO:0000256" key="1">
    <source>
        <dbReference type="ARBA" id="ARBA00004370"/>
    </source>
</evidence>
<sequence length="118" mass="13202">MLEGYVPILILLIFAVLASFLFSGIALLQNAKNPSEAKTSTYEGGVPLLQQVPNRFPVKFLEVAMLFLIFDIETVAFFPWAVLLNQLKVFGLVEMGLFLLVLGVGYIYLLKKGAFKWD</sequence>
<comment type="catalytic activity">
    <reaction evidence="11">
        <text>a quinone + NADH + 5 H(+)(in) = a quinol + NAD(+) + 4 H(+)(out)</text>
        <dbReference type="Rhea" id="RHEA:57888"/>
        <dbReference type="ChEBI" id="CHEBI:15378"/>
        <dbReference type="ChEBI" id="CHEBI:24646"/>
        <dbReference type="ChEBI" id="CHEBI:57540"/>
        <dbReference type="ChEBI" id="CHEBI:57945"/>
        <dbReference type="ChEBI" id="CHEBI:132124"/>
    </reaction>
</comment>
<dbReference type="InterPro" id="IPR000440">
    <property type="entry name" value="NADH_UbQ/plastoQ_OxRdtase_su3"/>
</dbReference>
<gene>
    <name evidence="13" type="ORF">HXX08_04940</name>
</gene>
<keyword evidence="9 11" id="KW-0520">NAD</keyword>